<organism evidence="1 3">
    <name type="scientific">Araneus ventricosus</name>
    <name type="common">Orbweaver spider</name>
    <name type="synonym">Epeira ventricosa</name>
    <dbReference type="NCBI Taxonomy" id="182803"/>
    <lineage>
        <taxon>Eukaryota</taxon>
        <taxon>Metazoa</taxon>
        <taxon>Ecdysozoa</taxon>
        <taxon>Arthropoda</taxon>
        <taxon>Chelicerata</taxon>
        <taxon>Arachnida</taxon>
        <taxon>Araneae</taxon>
        <taxon>Araneomorphae</taxon>
        <taxon>Entelegynae</taxon>
        <taxon>Araneoidea</taxon>
        <taxon>Araneidae</taxon>
        <taxon>Araneus</taxon>
    </lineage>
</organism>
<proteinExistence type="predicted"/>
<dbReference type="InterPro" id="IPR043129">
    <property type="entry name" value="ATPase_NBD"/>
</dbReference>
<dbReference type="Gene3D" id="3.30.420.40">
    <property type="match status" value="1"/>
</dbReference>
<keyword evidence="1" id="KW-0346">Stress response</keyword>
<feature type="non-terminal residue" evidence="1">
    <location>
        <position position="1"/>
    </location>
</feature>
<keyword evidence="3" id="KW-1185">Reference proteome</keyword>
<evidence type="ECO:0000313" key="2">
    <source>
        <dbReference type="EMBL" id="GBN56442.1"/>
    </source>
</evidence>
<name>A0A4Y2Q1G6_ARAVE</name>
<dbReference type="EMBL" id="BGPR01135771">
    <property type="protein sequence ID" value="GBN56387.1"/>
    <property type="molecule type" value="Genomic_DNA"/>
</dbReference>
<comment type="caution">
    <text evidence="1">The sequence shown here is derived from an EMBL/GenBank/DDBJ whole genome shotgun (WGS) entry which is preliminary data.</text>
</comment>
<dbReference type="PANTHER" id="PTHR14187">
    <property type="entry name" value="ALPHA KINASE/ELONGATION FACTOR 2 KINASE"/>
    <property type="match status" value="1"/>
</dbReference>
<reference evidence="1 3" key="1">
    <citation type="journal article" date="2019" name="Sci. Rep.">
        <title>Orb-weaving spider Araneus ventricosus genome elucidates the spidroin gene catalogue.</title>
        <authorList>
            <person name="Kono N."/>
            <person name="Nakamura H."/>
            <person name="Ohtoshi R."/>
            <person name="Moran D.A.P."/>
            <person name="Shinohara A."/>
            <person name="Yoshida Y."/>
            <person name="Fujiwara M."/>
            <person name="Mori M."/>
            <person name="Tomita M."/>
            <person name="Arakawa K."/>
        </authorList>
    </citation>
    <scope>NUCLEOTIDE SEQUENCE [LARGE SCALE GENOMIC DNA]</scope>
</reference>
<dbReference type="OrthoDB" id="6418062at2759"/>
<dbReference type="PANTHER" id="PTHR14187:SF46">
    <property type="entry name" value="HEAT SHOCK 70 KDA PROTEIN 12A"/>
    <property type="match status" value="1"/>
</dbReference>
<evidence type="ECO:0000313" key="1">
    <source>
        <dbReference type="EMBL" id="GBN56387.1"/>
    </source>
</evidence>
<evidence type="ECO:0000313" key="3">
    <source>
        <dbReference type="Proteomes" id="UP000499080"/>
    </source>
</evidence>
<sequence>HLSRDTIIYSANGKGVSALTVFAHALRYFRKHALQELSDQSATCILNDDVRWVVTVPAIWRQPAKQFMRNAAYEVTTSPSKQLSVISLYSFWKYISIDLQRNCVCVKFRKSKVETVGNT</sequence>
<accession>A0A4Y2Q1G6</accession>
<dbReference type="Proteomes" id="UP000499080">
    <property type="component" value="Unassembled WGS sequence"/>
</dbReference>
<dbReference type="SUPFAM" id="SSF53067">
    <property type="entry name" value="Actin-like ATPase domain"/>
    <property type="match status" value="1"/>
</dbReference>
<dbReference type="AlphaFoldDB" id="A0A4Y2Q1G6"/>
<gene>
    <name evidence="1" type="primary">Hspa12a_0</name>
    <name evidence="2" type="synonym">Hspa12a_3</name>
    <name evidence="2" type="ORF">AVEN_226990_1</name>
    <name evidence="1" type="ORF">AVEN_258712_1</name>
</gene>
<dbReference type="EMBL" id="BGPR01135797">
    <property type="protein sequence ID" value="GBN56442.1"/>
    <property type="molecule type" value="Genomic_DNA"/>
</dbReference>
<protein>
    <submittedName>
        <fullName evidence="1">Heat shock protein 12A</fullName>
    </submittedName>
</protein>